<sequence>MKKTYSGTWKPKHPEKYKGDLNYIHYRSLWERNAFRYLDKASWVKWWNSEETVIPYICATDRKMHRYFVDLTIRTDTGRTLLVEIKPSHQTKPPKRKKLNEALGYMKNISKWKYAKKYCDEHGYEFQIWTEKELEAMGIKTMTTKFKISKTKTGKRIWKTLKKKI</sequence>
<dbReference type="EMBL" id="UINC01042082">
    <property type="protein sequence ID" value="SVB44234.1"/>
    <property type="molecule type" value="Genomic_DNA"/>
</dbReference>
<feature type="domain" description="TnsA endonuclease N-terminal" evidence="1">
    <location>
        <begin position="44"/>
        <end position="131"/>
    </location>
</feature>
<gene>
    <name evidence="2" type="ORF">METZ01_LOCUS197088</name>
</gene>
<dbReference type="Pfam" id="PF08722">
    <property type="entry name" value="Tn7_TnsA-like_N"/>
    <property type="match status" value="1"/>
</dbReference>
<evidence type="ECO:0000259" key="1">
    <source>
        <dbReference type="Pfam" id="PF08722"/>
    </source>
</evidence>
<name>A0A382E278_9ZZZZ</name>
<organism evidence="2">
    <name type="scientific">marine metagenome</name>
    <dbReference type="NCBI Taxonomy" id="408172"/>
    <lineage>
        <taxon>unclassified sequences</taxon>
        <taxon>metagenomes</taxon>
        <taxon>ecological metagenomes</taxon>
    </lineage>
</organism>
<accession>A0A382E278</accession>
<proteinExistence type="inferred from homology"/>
<dbReference type="AlphaFoldDB" id="A0A382E278"/>
<dbReference type="GO" id="GO:0004527">
    <property type="term" value="F:exonuclease activity"/>
    <property type="evidence" value="ECO:0007669"/>
    <property type="project" value="InterPro"/>
</dbReference>
<evidence type="ECO:0000313" key="2">
    <source>
        <dbReference type="EMBL" id="SVB44234.1"/>
    </source>
</evidence>
<dbReference type="InterPro" id="IPR014833">
    <property type="entry name" value="TnsA_N"/>
</dbReference>
<reference evidence="2" key="1">
    <citation type="submission" date="2018-05" db="EMBL/GenBank/DDBJ databases">
        <authorList>
            <person name="Lanie J.A."/>
            <person name="Ng W.-L."/>
            <person name="Kazmierczak K.M."/>
            <person name="Andrzejewski T.M."/>
            <person name="Davidsen T.M."/>
            <person name="Wayne K.J."/>
            <person name="Tettelin H."/>
            <person name="Glass J.I."/>
            <person name="Rusch D."/>
            <person name="Podicherti R."/>
            <person name="Tsui H.-C.T."/>
            <person name="Winkler M.E."/>
        </authorList>
    </citation>
    <scope>NUCLEOTIDE SEQUENCE</scope>
</reference>
<dbReference type="InterPro" id="IPR046390">
    <property type="entry name" value="NUCL_HEAD_T4"/>
</dbReference>
<dbReference type="GO" id="GO:0004519">
    <property type="term" value="F:endonuclease activity"/>
    <property type="evidence" value="ECO:0007669"/>
    <property type="project" value="InterPro"/>
</dbReference>
<dbReference type="HAMAP" id="MF_04160">
    <property type="entry name" value="NUCL_HEAD_T4"/>
    <property type="match status" value="1"/>
</dbReference>
<protein>
    <recommendedName>
        <fullName evidence="1">TnsA endonuclease N-terminal domain-containing protein</fullName>
    </recommendedName>
</protein>